<keyword evidence="3" id="KW-1185">Reference proteome</keyword>
<organism evidence="2 3">
    <name type="scientific">Gordonia neofelifaecis NRRL B-59395</name>
    <dbReference type="NCBI Taxonomy" id="644548"/>
    <lineage>
        <taxon>Bacteria</taxon>
        <taxon>Bacillati</taxon>
        <taxon>Actinomycetota</taxon>
        <taxon>Actinomycetes</taxon>
        <taxon>Mycobacteriales</taxon>
        <taxon>Gordoniaceae</taxon>
        <taxon>Gordonia</taxon>
    </lineage>
</organism>
<dbReference type="AlphaFoldDB" id="F1YE49"/>
<dbReference type="EMBL" id="AEUD01000001">
    <property type="protein sequence ID" value="EGD57139.1"/>
    <property type="molecule type" value="Genomic_DNA"/>
</dbReference>
<dbReference type="Proteomes" id="UP000035065">
    <property type="component" value="Unassembled WGS sequence"/>
</dbReference>
<comment type="caution">
    <text evidence="2">The sequence shown here is derived from an EMBL/GenBank/DDBJ whole genome shotgun (WGS) entry which is preliminary data.</text>
</comment>
<sequence length="142" mass="16291">MGMYDSIELNGIEFQTKAFGRGLAHYKPGDEVTLEVYAQTDEEAAVARTYVYDEVPRRYAVEVYAVEHVIVEDGRIVGLASESDMRDLTYDTFDNYGRDVADGLAHIFGEHRPRRTMSPHRPPVSEMPRRPRRPKPTDTRED</sequence>
<reference evidence="2 3" key="1">
    <citation type="journal article" date="2011" name="J. Bacteriol.">
        <title>Draft Genome Sequence of Gordonia neofelifaecis NRRL B-59395, a Cholesterol-Degrading Actinomycete.</title>
        <authorList>
            <person name="Ge F."/>
            <person name="Li W."/>
            <person name="Chen G."/>
            <person name="Liu Y."/>
            <person name="Zhang G."/>
            <person name="Yong B."/>
            <person name="Wang Q."/>
            <person name="Wang N."/>
            <person name="Huang Z."/>
            <person name="Li W."/>
            <person name="Wang J."/>
            <person name="Wu C."/>
            <person name="Xie Q."/>
            <person name="Liu G."/>
        </authorList>
    </citation>
    <scope>NUCLEOTIDE SEQUENCE [LARGE SCALE GENOMIC DNA]</scope>
    <source>
        <strain evidence="2 3">NRRL B-59395</strain>
    </source>
</reference>
<evidence type="ECO:0000313" key="2">
    <source>
        <dbReference type="EMBL" id="EGD57139.1"/>
    </source>
</evidence>
<dbReference type="RefSeq" id="WP_009677704.1">
    <property type="nucleotide sequence ID" value="NZ_AEUD01000001.1"/>
</dbReference>
<feature type="region of interest" description="Disordered" evidence="1">
    <location>
        <begin position="108"/>
        <end position="142"/>
    </location>
</feature>
<evidence type="ECO:0000313" key="3">
    <source>
        <dbReference type="Proteomes" id="UP000035065"/>
    </source>
</evidence>
<name>F1YE49_9ACTN</name>
<gene>
    <name evidence="2" type="ORF">SCNU_02155</name>
</gene>
<dbReference type="OrthoDB" id="9962166at2"/>
<proteinExistence type="predicted"/>
<evidence type="ECO:0000256" key="1">
    <source>
        <dbReference type="SAM" id="MobiDB-lite"/>
    </source>
</evidence>
<protein>
    <submittedName>
        <fullName evidence="2">Uncharacterized protein</fullName>
    </submittedName>
</protein>
<dbReference type="STRING" id="644548.SCNU_02155"/>
<dbReference type="eggNOG" id="ENOG5031W16">
    <property type="taxonomic scope" value="Bacteria"/>
</dbReference>
<accession>F1YE49</accession>